<proteinExistence type="predicted"/>
<evidence type="ECO:0000313" key="1">
    <source>
        <dbReference type="EMBL" id="GIY13191.1"/>
    </source>
</evidence>
<organism evidence="1 2">
    <name type="scientific">Caerostris extrusa</name>
    <name type="common">Bark spider</name>
    <name type="synonym">Caerostris bankana</name>
    <dbReference type="NCBI Taxonomy" id="172846"/>
    <lineage>
        <taxon>Eukaryota</taxon>
        <taxon>Metazoa</taxon>
        <taxon>Ecdysozoa</taxon>
        <taxon>Arthropoda</taxon>
        <taxon>Chelicerata</taxon>
        <taxon>Arachnida</taxon>
        <taxon>Araneae</taxon>
        <taxon>Araneomorphae</taxon>
        <taxon>Entelegynae</taxon>
        <taxon>Araneoidea</taxon>
        <taxon>Araneidae</taxon>
        <taxon>Caerostris</taxon>
    </lineage>
</organism>
<dbReference type="EMBL" id="BPLR01006903">
    <property type="protein sequence ID" value="GIY13191.1"/>
    <property type="molecule type" value="Genomic_DNA"/>
</dbReference>
<gene>
    <name evidence="1" type="ORF">CEXT_775431</name>
</gene>
<dbReference type="AlphaFoldDB" id="A0AAV4QXY2"/>
<keyword evidence="2" id="KW-1185">Reference proteome</keyword>
<evidence type="ECO:0000313" key="2">
    <source>
        <dbReference type="Proteomes" id="UP001054945"/>
    </source>
</evidence>
<name>A0AAV4QXY2_CAEEX</name>
<accession>A0AAV4QXY2</accession>
<comment type="caution">
    <text evidence="1">The sequence shown here is derived from an EMBL/GenBank/DDBJ whole genome shotgun (WGS) entry which is preliminary data.</text>
</comment>
<dbReference type="Proteomes" id="UP001054945">
    <property type="component" value="Unassembled WGS sequence"/>
</dbReference>
<protein>
    <submittedName>
        <fullName evidence="1">Uncharacterized protein</fullName>
    </submittedName>
</protein>
<reference evidence="1 2" key="1">
    <citation type="submission" date="2021-06" db="EMBL/GenBank/DDBJ databases">
        <title>Caerostris extrusa draft genome.</title>
        <authorList>
            <person name="Kono N."/>
            <person name="Arakawa K."/>
        </authorList>
    </citation>
    <scope>NUCLEOTIDE SEQUENCE [LARGE SCALE GENOMIC DNA]</scope>
</reference>
<sequence>MRVKDPLVLHTHYLRHKSALARLHHVLPYISTLNGKVQHETPLIERTIIMSLLSRKLRPHSLQRTTSCGQMSSPE</sequence>